<evidence type="ECO:0000313" key="3">
    <source>
        <dbReference type="Proteomes" id="UP000777440"/>
    </source>
</evidence>
<evidence type="ECO:0000256" key="1">
    <source>
        <dbReference type="SAM" id="Phobius"/>
    </source>
</evidence>
<dbReference type="RefSeq" id="WP_159849116.1">
    <property type="nucleotide sequence ID" value="NZ_JAEUAX010000003.1"/>
</dbReference>
<dbReference type="EMBL" id="JAEUAX010000003">
    <property type="protein sequence ID" value="MBW9109678.1"/>
    <property type="molecule type" value="Genomic_DNA"/>
</dbReference>
<comment type="caution">
    <text evidence="2">The sequence shown here is derived from an EMBL/GenBank/DDBJ whole genome shotgun (WGS) entry which is preliminary data.</text>
</comment>
<dbReference type="InterPro" id="IPR010699">
    <property type="entry name" value="DUF1275"/>
</dbReference>
<keyword evidence="1" id="KW-0812">Transmembrane</keyword>
<feature type="transmembrane region" description="Helical" evidence="1">
    <location>
        <begin position="12"/>
        <end position="33"/>
    </location>
</feature>
<feature type="transmembrane region" description="Helical" evidence="1">
    <location>
        <begin position="178"/>
        <end position="195"/>
    </location>
</feature>
<sequence>MWGRQEPERVELWCMLALTFSTGVIDAAGYLGLDRVFTGNMTGNVVILGMGLAGADDLPVVGPIVALVAFIAGAAIAGRAGRGTASGWSGRTSLLLLLVTIALLAAAGLGAARESIDAIDHNVLTALLGLAMGVQAGAARAVGAKDVTTVVVTSTLVGLVYDSRLAGGNGGSPWPRRLLSVLLIGLGAWAGAHLVDLHFSWSVLLAAAVTAIVVVAGEVHRRARTA</sequence>
<dbReference type="PANTHER" id="PTHR37314">
    <property type="entry name" value="SLR0142 PROTEIN"/>
    <property type="match status" value="1"/>
</dbReference>
<accession>A0ABS7HZJ9</accession>
<reference evidence="2 3" key="1">
    <citation type="journal article" date="2021" name="MBio">
        <title>Poor Competitiveness of Bradyrhizobium in Pigeon Pea Root Colonization in Indian Soils.</title>
        <authorList>
            <person name="Chalasani D."/>
            <person name="Basu A."/>
            <person name="Pullabhotla S.V.S.R.N."/>
            <person name="Jorrin B."/>
            <person name="Neal A.L."/>
            <person name="Poole P.S."/>
            <person name="Podile A.R."/>
            <person name="Tkacz A."/>
        </authorList>
    </citation>
    <scope>NUCLEOTIDE SEQUENCE [LARGE SCALE GENOMIC DNA]</scope>
    <source>
        <strain evidence="2 3">HU12</strain>
    </source>
</reference>
<name>A0ABS7HZJ9_9MICO</name>
<protein>
    <submittedName>
        <fullName evidence="2">DUF1275 domain-containing protein</fullName>
    </submittedName>
</protein>
<feature type="transmembrane region" description="Helical" evidence="1">
    <location>
        <begin position="60"/>
        <end position="81"/>
    </location>
</feature>
<dbReference type="Pfam" id="PF06912">
    <property type="entry name" value="DUF1275"/>
    <property type="match status" value="1"/>
</dbReference>
<feature type="transmembrane region" description="Helical" evidence="1">
    <location>
        <begin position="201"/>
        <end position="219"/>
    </location>
</feature>
<feature type="transmembrane region" description="Helical" evidence="1">
    <location>
        <begin position="93"/>
        <end position="111"/>
    </location>
</feature>
<evidence type="ECO:0000313" key="2">
    <source>
        <dbReference type="EMBL" id="MBW9109678.1"/>
    </source>
</evidence>
<organism evidence="2 3">
    <name type="scientific">Microbacterium ureisolvens</name>
    <dbReference type="NCBI Taxonomy" id="2781186"/>
    <lineage>
        <taxon>Bacteria</taxon>
        <taxon>Bacillati</taxon>
        <taxon>Actinomycetota</taxon>
        <taxon>Actinomycetes</taxon>
        <taxon>Micrococcales</taxon>
        <taxon>Microbacteriaceae</taxon>
        <taxon>Microbacterium</taxon>
    </lineage>
</organism>
<proteinExistence type="predicted"/>
<keyword evidence="3" id="KW-1185">Reference proteome</keyword>
<feature type="transmembrane region" description="Helical" evidence="1">
    <location>
        <begin position="123"/>
        <end position="142"/>
    </location>
</feature>
<gene>
    <name evidence="2" type="ORF">JNB61_07835</name>
</gene>
<dbReference type="Proteomes" id="UP000777440">
    <property type="component" value="Unassembled WGS sequence"/>
</dbReference>
<keyword evidence="1" id="KW-1133">Transmembrane helix</keyword>
<dbReference type="PANTHER" id="PTHR37314:SF4">
    <property type="entry name" value="UPF0700 TRANSMEMBRANE PROTEIN YOAK"/>
    <property type="match status" value="1"/>
</dbReference>
<keyword evidence="1" id="KW-0472">Membrane</keyword>